<dbReference type="SUPFAM" id="SSF46785">
    <property type="entry name" value="Winged helix' DNA-binding domain"/>
    <property type="match status" value="2"/>
</dbReference>
<evidence type="ECO:0000259" key="4">
    <source>
        <dbReference type="PROSITE" id="PS50956"/>
    </source>
</evidence>
<comment type="caution">
    <text evidence="5">The sequence shown here is derived from an EMBL/GenBank/DDBJ whole genome shotgun (WGS) entry which is preliminary data.</text>
</comment>
<dbReference type="Pfam" id="PF13412">
    <property type="entry name" value="HTH_24"/>
    <property type="match status" value="1"/>
</dbReference>
<dbReference type="InterPro" id="IPR036388">
    <property type="entry name" value="WH-like_DNA-bd_sf"/>
</dbReference>
<keyword evidence="3" id="KW-0804">Transcription</keyword>
<dbReference type="EMBL" id="MHKI01000014">
    <property type="protein sequence ID" value="OGY86914.1"/>
    <property type="molecule type" value="Genomic_DNA"/>
</dbReference>
<sequence length="321" mass="37444">MKLSTKEGRILACVEMDAHKSIKEIQKQTGYREHTIRYVLNQLEQNDIIRILPFIDAYPLGYQDYAVYFSLASENKSMKEQLVKRLTESPQVSWLGELGGDYQYGMAVYVKNASELLIFLNQLSAEFGNIFFEKSITVRVLFYQFQRKYFLPEQLSSIEAGFFGSTKKMVSIDDTDHQILSGLANHSYSSLRDLSRQINIPISTLTKHIQKLEQENIITAFTYSVDTTKINMQMFELLVYAKGMNQQLQQDLFAFAKQHRNIVHFLQCIGEWDFEMGVEVERAEDIVAITQELYQQFGERILTIKTLPLFRYIKLSYYPFQ</sequence>
<dbReference type="CDD" id="cd00090">
    <property type="entry name" value="HTH_ARSR"/>
    <property type="match status" value="1"/>
</dbReference>
<dbReference type="Proteomes" id="UP000176420">
    <property type="component" value="Unassembled WGS sequence"/>
</dbReference>
<proteinExistence type="predicted"/>
<name>A0A1G2BCN7_9BACT</name>
<feature type="domain" description="HTH asnC-type" evidence="4">
    <location>
        <begin position="172"/>
        <end position="233"/>
    </location>
</feature>
<evidence type="ECO:0000256" key="3">
    <source>
        <dbReference type="ARBA" id="ARBA00023163"/>
    </source>
</evidence>
<dbReference type="InterPro" id="IPR000485">
    <property type="entry name" value="AsnC-type_HTH_dom"/>
</dbReference>
<dbReference type="GO" id="GO:0005829">
    <property type="term" value="C:cytosol"/>
    <property type="evidence" value="ECO:0007669"/>
    <property type="project" value="TreeGrafter"/>
</dbReference>
<dbReference type="PANTHER" id="PTHR30154:SF34">
    <property type="entry name" value="TRANSCRIPTIONAL REGULATOR AZLB"/>
    <property type="match status" value="1"/>
</dbReference>
<dbReference type="Gene3D" id="1.10.10.10">
    <property type="entry name" value="Winged helix-like DNA-binding domain superfamily/Winged helix DNA-binding domain"/>
    <property type="match status" value="2"/>
</dbReference>
<organism evidence="5 6">
    <name type="scientific">Candidatus Kerfeldbacteria bacterium RIFOXYB2_FULL_38_14</name>
    <dbReference type="NCBI Taxonomy" id="1798547"/>
    <lineage>
        <taxon>Bacteria</taxon>
        <taxon>Candidatus Kerfeldiibacteriota</taxon>
    </lineage>
</organism>
<dbReference type="InterPro" id="IPR011991">
    <property type="entry name" value="ArsR-like_HTH"/>
</dbReference>
<evidence type="ECO:0000256" key="2">
    <source>
        <dbReference type="ARBA" id="ARBA00023125"/>
    </source>
</evidence>
<dbReference type="InterPro" id="IPR019888">
    <property type="entry name" value="Tscrpt_reg_AsnC-like"/>
</dbReference>
<evidence type="ECO:0000313" key="6">
    <source>
        <dbReference type="Proteomes" id="UP000176420"/>
    </source>
</evidence>
<gene>
    <name evidence="5" type="ORF">A2319_00010</name>
</gene>
<dbReference type="GO" id="GO:0043565">
    <property type="term" value="F:sequence-specific DNA binding"/>
    <property type="evidence" value="ECO:0007669"/>
    <property type="project" value="InterPro"/>
</dbReference>
<dbReference type="InterPro" id="IPR036390">
    <property type="entry name" value="WH_DNA-bd_sf"/>
</dbReference>
<keyword evidence="2" id="KW-0238">DNA-binding</keyword>
<evidence type="ECO:0000256" key="1">
    <source>
        <dbReference type="ARBA" id="ARBA00023015"/>
    </source>
</evidence>
<dbReference type="PANTHER" id="PTHR30154">
    <property type="entry name" value="LEUCINE-RESPONSIVE REGULATORY PROTEIN"/>
    <property type="match status" value="1"/>
</dbReference>
<accession>A0A1G2BCN7</accession>
<evidence type="ECO:0000313" key="5">
    <source>
        <dbReference type="EMBL" id="OGY86914.1"/>
    </source>
</evidence>
<dbReference type="SMART" id="SM00344">
    <property type="entry name" value="HTH_ASNC"/>
    <property type="match status" value="1"/>
</dbReference>
<reference evidence="5 6" key="1">
    <citation type="journal article" date="2016" name="Nat. Commun.">
        <title>Thousands of microbial genomes shed light on interconnected biogeochemical processes in an aquifer system.</title>
        <authorList>
            <person name="Anantharaman K."/>
            <person name="Brown C.T."/>
            <person name="Hug L.A."/>
            <person name="Sharon I."/>
            <person name="Castelle C.J."/>
            <person name="Probst A.J."/>
            <person name="Thomas B.C."/>
            <person name="Singh A."/>
            <person name="Wilkins M.J."/>
            <person name="Karaoz U."/>
            <person name="Brodie E.L."/>
            <person name="Williams K.H."/>
            <person name="Hubbard S.S."/>
            <person name="Banfield J.F."/>
        </authorList>
    </citation>
    <scope>NUCLEOTIDE SEQUENCE [LARGE SCALE GENOMIC DNA]</scope>
</reference>
<keyword evidence="1" id="KW-0805">Transcription regulation</keyword>
<dbReference type="AlphaFoldDB" id="A0A1G2BCN7"/>
<dbReference type="GO" id="GO:0043200">
    <property type="term" value="P:response to amino acid"/>
    <property type="evidence" value="ECO:0007669"/>
    <property type="project" value="TreeGrafter"/>
</dbReference>
<dbReference type="PROSITE" id="PS50956">
    <property type="entry name" value="HTH_ASNC_2"/>
    <property type="match status" value="1"/>
</dbReference>
<protein>
    <recommendedName>
        <fullName evidence="4">HTH asnC-type domain-containing protein</fullName>
    </recommendedName>
</protein>